<proteinExistence type="predicted"/>
<protein>
    <submittedName>
        <fullName evidence="1">Uncharacterized protein</fullName>
    </submittedName>
</protein>
<organism evidence="1">
    <name type="scientific">viral metagenome</name>
    <dbReference type="NCBI Taxonomy" id="1070528"/>
    <lineage>
        <taxon>unclassified sequences</taxon>
        <taxon>metagenomes</taxon>
        <taxon>organismal metagenomes</taxon>
    </lineage>
</organism>
<accession>A0A6C0BB77</accession>
<name>A0A6C0BB77_9ZZZZ</name>
<reference evidence="1" key="1">
    <citation type="journal article" date="2020" name="Nature">
        <title>Giant virus diversity and host interactions through global metagenomics.</title>
        <authorList>
            <person name="Schulz F."/>
            <person name="Roux S."/>
            <person name="Paez-Espino D."/>
            <person name="Jungbluth S."/>
            <person name="Walsh D.A."/>
            <person name="Denef V.J."/>
            <person name="McMahon K.D."/>
            <person name="Konstantinidis K.T."/>
            <person name="Eloe-Fadrosh E.A."/>
            <person name="Kyrpides N.C."/>
            <person name="Woyke T."/>
        </authorList>
    </citation>
    <scope>NUCLEOTIDE SEQUENCE</scope>
    <source>
        <strain evidence="1">GVMAG-M-3300010158-59</strain>
    </source>
</reference>
<dbReference type="EMBL" id="MN739103">
    <property type="protein sequence ID" value="QHS88829.1"/>
    <property type="molecule type" value="Genomic_DNA"/>
</dbReference>
<evidence type="ECO:0000313" key="1">
    <source>
        <dbReference type="EMBL" id="QHS88829.1"/>
    </source>
</evidence>
<dbReference type="AlphaFoldDB" id="A0A6C0BB77"/>
<sequence length="88" mass="9416">MGRTLSMVFANGASGSTLNPSYGNSCTTQNGCITIYYNGLVYVANKAQKTCTKSKLGYYPSTPNYNYVKKTSPLNPLYNFGGLSPGHG</sequence>